<proteinExistence type="predicted"/>
<gene>
    <name evidence="1" type="ORF">SDC9_89721</name>
</gene>
<accession>A0A644ZRN7</accession>
<dbReference type="AlphaFoldDB" id="A0A644ZRN7"/>
<dbReference type="EMBL" id="VSSQ01009955">
    <property type="protein sequence ID" value="MPM43048.1"/>
    <property type="molecule type" value="Genomic_DNA"/>
</dbReference>
<reference evidence="1" key="1">
    <citation type="submission" date="2019-08" db="EMBL/GenBank/DDBJ databases">
        <authorList>
            <person name="Kucharzyk K."/>
            <person name="Murdoch R.W."/>
            <person name="Higgins S."/>
            <person name="Loffler F."/>
        </authorList>
    </citation>
    <scope>NUCLEOTIDE SEQUENCE</scope>
</reference>
<sequence length="145" mass="16645">MGIDFDVAFFEFVDEDFGGRLSVVARDDDAVDGQSVFPQLIDQAEDVHIIGDAVVAADFVAFDIASVDADQDLRLVLQFLQQFDFGVFIESRQYAFRMLVADQFPSEFKIQFIVIVDPFEDVFRLFFNVFLWIKADFFHLFSSNV</sequence>
<protein>
    <submittedName>
        <fullName evidence="1">Uncharacterized protein</fullName>
    </submittedName>
</protein>
<organism evidence="1">
    <name type="scientific">bioreactor metagenome</name>
    <dbReference type="NCBI Taxonomy" id="1076179"/>
    <lineage>
        <taxon>unclassified sequences</taxon>
        <taxon>metagenomes</taxon>
        <taxon>ecological metagenomes</taxon>
    </lineage>
</organism>
<name>A0A644ZRN7_9ZZZZ</name>
<comment type="caution">
    <text evidence="1">The sequence shown here is derived from an EMBL/GenBank/DDBJ whole genome shotgun (WGS) entry which is preliminary data.</text>
</comment>
<evidence type="ECO:0000313" key="1">
    <source>
        <dbReference type="EMBL" id="MPM43048.1"/>
    </source>
</evidence>